<dbReference type="PROSITE" id="PS50294">
    <property type="entry name" value="WD_REPEATS_REGION"/>
    <property type="match status" value="1"/>
</dbReference>
<evidence type="ECO:0000256" key="2">
    <source>
        <dbReference type="ARBA" id="ARBA00022737"/>
    </source>
</evidence>
<dbReference type="OrthoDB" id="1492850at2"/>
<evidence type="ECO:0000313" key="5">
    <source>
        <dbReference type="Proteomes" id="UP000249016"/>
    </source>
</evidence>
<feature type="repeat" description="WD" evidence="3">
    <location>
        <begin position="1"/>
        <end position="40"/>
    </location>
</feature>
<dbReference type="InterPro" id="IPR001680">
    <property type="entry name" value="WD40_rpt"/>
</dbReference>
<dbReference type="SUPFAM" id="SSF50998">
    <property type="entry name" value="Quinoprotein alcohol dehydrogenase-like"/>
    <property type="match status" value="1"/>
</dbReference>
<evidence type="ECO:0000313" key="4">
    <source>
        <dbReference type="EMBL" id="RAI78695.1"/>
    </source>
</evidence>
<reference evidence="4 5" key="1">
    <citation type="submission" date="2018-06" db="EMBL/GenBank/DDBJ databases">
        <title>Spirosoma sp. HMF3257 Genome sequencing and assembly.</title>
        <authorList>
            <person name="Kang H."/>
            <person name="Cha I."/>
            <person name="Kim H."/>
            <person name="Kang J."/>
            <person name="Joh K."/>
        </authorList>
    </citation>
    <scope>NUCLEOTIDE SEQUENCE [LARGE SCALE GENOMIC DNA]</scope>
    <source>
        <strain evidence="4 5">HMF3257</strain>
    </source>
</reference>
<name>A0A327NVI9_9BACT</name>
<dbReference type="EMBL" id="QLII01000001">
    <property type="protein sequence ID" value="RAI78695.1"/>
    <property type="molecule type" value="Genomic_DNA"/>
</dbReference>
<dbReference type="RefSeq" id="WP_111350727.1">
    <property type="nucleotide sequence ID" value="NZ_QLII01000001.1"/>
</dbReference>
<evidence type="ECO:0000256" key="3">
    <source>
        <dbReference type="PROSITE-ProRule" id="PRU00221"/>
    </source>
</evidence>
<accession>A0A327NVI9</accession>
<dbReference type="PROSITE" id="PS00678">
    <property type="entry name" value="WD_REPEATS_1"/>
    <property type="match status" value="1"/>
</dbReference>
<dbReference type="AlphaFoldDB" id="A0A327NVI9"/>
<sequence>MGTYSINATAYSPDGSLLASGTFDGKLKIWNMPSGTQFKEVSLAYPIRKIQFSADGKQAYVVTEKDVQILTVK</sequence>
<dbReference type="Proteomes" id="UP000249016">
    <property type="component" value="Unassembled WGS sequence"/>
</dbReference>
<dbReference type="InterPro" id="IPR015943">
    <property type="entry name" value="WD40/YVTN_repeat-like_dom_sf"/>
</dbReference>
<keyword evidence="2" id="KW-0677">Repeat</keyword>
<dbReference type="InterPro" id="IPR019775">
    <property type="entry name" value="WD40_repeat_CS"/>
</dbReference>
<dbReference type="InterPro" id="IPR011047">
    <property type="entry name" value="Quinoprotein_ADH-like_sf"/>
</dbReference>
<evidence type="ECO:0000256" key="1">
    <source>
        <dbReference type="ARBA" id="ARBA00022574"/>
    </source>
</evidence>
<dbReference type="Gene3D" id="2.130.10.10">
    <property type="entry name" value="YVTN repeat-like/Quinoprotein amine dehydrogenase"/>
    <property type="match status" value="1"/>
</dbReference>
<keyword evidence="5" id="KW-1185">Reference proteome</keyword>
<proteinExistence type="predicted"/>
<protein>
    <submittedName>
        <fullName evidence="4">Uncharacterized protein</fullName>
    </submittedName>
</protein>
<organism evidence="4 5">
    <name type="scientific">Spirosoma telluris</name>
    <dbReference type="NCBI Taxonomy" id="2183553"/>
    <lineage>
        <taxon>Bacteria</taxon>
        <taxon>Pseudomonadati</taxon>
        <taxon>Bacteroidota</taxon>
        <taxon>Cytophagia</taxon>
        <taxon>Cytophagales</taxon>
        <taxon>Cytophagaceae</taxon>
        <taxon>Spirosoma</taxon>
    </lineage>
</organism>
<keyword evidence="1 3" id="KW-0853">WD repeat</keyword>
<gene>
    <name evidence="4" type="ORF">HMF3257_32370</name>
</gene>
<comment type="caution">
    <text evidence="4">The sequence shown here is derived from an EMBL/GenBank/DDBJ whole genome shotgun (WGS) entry which is preliminary data.</text>
</comment>
<dbReference type="Pfam" id="PF00400">
    <property type="entry name" value="WD40"/>
    <property type="match status" value="1"/>
</dbReference>
<dbReference type="PROSITE" id="PS50082">
    <property type="entry name" value="WD_REPEATS_2"/>
    <property type="match status" value="1"/>
</dbReference>